<accession>A0ABV2A616</accession>
<dbReference type="InterPro" id="IPR050109">
    <property type="entry name" value="HTH-type_TetR-like_transc_reg"/>
</dbReference>
<evidence type="ECO:0000256" key="3">
    <source>
        <dbReference type="SAM" id="MobiDB-lite"/>
    </source>
</evidence>
<evidence type="ECO:0000256" key="2">
    <source>
        <dbReference type="PROSITE-ProRule" id="PRU00335"/>
    </source>
</evidence>
<dbReference type="Gene3D" id="1.10.357.10">
    <property type="entry name" value="Tetracycline Repressor, domain 2"/>
    <property type="match status" value="1"/>
</dbReference>
<feature type="DNA-binding region" description="H-T-H motif" evidence="2">
    <location>
        <begin position="52"/>
        <end position="71"/>
    </location>
</feature>
<organism evidence="5 6">
    <name type="scientific">Sinimarinibacterium thermocellulolyticum</name>
    <dbReference type="NCBI Taxonomy" id="3170016"/>
    <lineage>
        <taxon>Bacteria</taxon>
        <taxon>Pseudomonadati</taxon>
        <taxon>Pseudomonadota</taxon>
        <taxon>Gammaproteobacteria</taxon>
        <taxon>Nevskiales</taxon>
        <taxon>Nevskiaceae</taxon>
        <taxon>Sinimarinibacterium</taxon>
    </lineage>
</organism>
<feature type="domain" description="HTH tetR-type" evidence="4">
    <location>
        <begin position="29"/>
        <end position="89"/>
    </location>
</feature>
<dbReference type="InterPro" id="IPR001647">
    <property type="entry name" value="HTH_TetR"/>
</dbReference>
<dbReference type="InterPro" id="IPR009057">
    <property type="entry name" value="Homeodomain-like_sf"/>
</dbReference>
<dbReference type="Pfam" id="PF00440">
    <property type="entry name" value="TetR_N"/>
    <property type="match status" value="1"/>
</dbReference>
<evidence type="ECO:0000313" key="5">
    <source>
        <dbReference type="EMBL" id="MES0872628.1"/>
    </source>
</evidence>
<dbReference type="PANTHER" id="PTHR30055:SF187">
    <property type="entry name" value="TRANSCRIPTIONAL REGULATORY PROTEIN"/>
    <property type="match status" value="1"/>
</dbReference>
<evidence type="ECO:0000259" key="4">
    <source>
        <dbReference type="PROSITE" id="PS50977"/>
    </source>
</evidence>
<gene>
    <name evidence="5" type="ORF">ABSH63_01190</name>
</gene>
<dbReference type="RefSeq" id="WP_352886624.1">
    <property type="nucleotide sequence ID" value="NZ_JBEPIJ010000001.1"/>
</dbReference>
<dbReference type="SUPFAM" id="SSF46689">
    <property type="entry name" value="Homeodomain-like"/>
    <property type="match status" value="1"/>
</dbReference>
<sequence>MSSKSKSAPALGQPLPRGRHGLGADYVRASQRARLVHAMLTLVGERGYHATTVPAVVAAARASRNAFYQFFADKQACFLAACDEASAEVVAKMKAFGAYPDWKLGLREGYAAYLQWWQDRPGLCMAFFVEMPTVGAAAHDRRARYFQPFEDMFTRLAARIRREQPALPPLPAFVPRMLVVALHENLAEQVREGRVQRLTEALDMFLYLTVKLLADDTTARDVLQVAAGKAAAPASAPPASTSSARTARRRHRR</sequence>
<dbReference type="PROSITE" id="PS50977">
    <property type="entry name" value="HTH_TETR_2"/>
    <property type="match status" value="1"/>
</dbReference>
<protein>
    <submittedName>
        <fullName evidence="5">TetR/AcrR family transcriptional regulator</fullName>
    </submittedName>
</protein>
<evidence type="ECO:0000256" key="1">
    <source>
        <dbReference type="ARBA" id="ARBA00023125"/>
    </source>
</evidence>
<keyword evidence="6" id="KW-1185">Reference proteome</keyword>
<dbReference type="PANTHER" id="PTHR30055">
    <property type="entry name" value="HTH-TYPE TRANSCRIPTIONAL REGULATOR RUTR"/>
    <property type="match status" value="1"/>
</dbReference>
<comment type="caution">
    <text evidence="5">The sequence shown here is derived from an EMBL/GenBank/DDBJ whole genome shotgun (WGS) entry which is preliminary data.</text>
</comment>
<feature type="region of interest" description="Disordered" evidence="3">
    <location>
        <begin position="228"/>
        <end position="253"/>
    </location>
</feature>
<name>A0ABV2A616_9GAMM</name>
<feature type="compositionally biased region" description="Low complexity" evidence="3">
    <location>
        <begin position="230"/>
        <end position="245"/>
    </location>
</feature>
<reference evidence="5 6" key="1">
    <citation type="submission" date="2024-06" db="EMBL/GenBank/DDBJ databases">
        <authorList>
            <person name="Li Z."/>
            <person name="Jiang Y."/>
        </authorList>
    </citation>
    <scope>NUCLEOTIDE SEQUENCE [LARGE SCALE GENOMIC DNA]</scope>
    <source>
        <strain evidence="5 6">HSW-8</strain>
    </source>
</reference>
<proteinExistence type="predicted"/>
<keyword evidence="1 2" id="KW-0238">DNA-binding</keyword>
<dbReference type="Proteomes" id="UP001465331">
    <property type="component" value="Unassembled WGS sequence"/>
</dbReference>
<evidence type="ECO:0000313" key="6">
    <source>
        <dbReference type="Proteomes" id="UP001465331"/>
    </source>
</evidence>
<dbReference type="EMBL" id="JBEPIJ010000001">
    <property type="protein sequence ID" value="MES0872628.1"/>
    <property type="molecule type" value="Genomic_DNA"/>
</dbReference>